<proteinExistence type="predicted"/>
<reference evidence="1" key="1">
    <citation type="submission" date="2018-02" db="EMBL/GenBank/DDBJ databases">
        <title>Rhizophora mucronata_Transcriptome.</title>
        <authorList>
            <person name="Meera S.P."/>
            <person name="Sreeshan A."/>
            <person name="Augustine A."/>
        </authorList>
    </citation>
    <scope>NUCLEOTIDE SEQUENCE</scope>
    <source>
        <tissue evidence="1">Leaf</tissue>
    </source>
</reference>
<dbReference type="EMBL" id="GGEC01018839">
    <property type="protein sequence ID" value="MBW99322.1"/>
    <property type="molecule type" value="Transcribed_RNA"/>
</dbReference>
<dbReference type="EMBL" id="GGEC01018836">
    <property type="protein sequence ID" value="MBW99319.1"/>
    <property type="molecule type" value="Transcribed_RNA"/>
</dbReference>
<keyword evidence="1" id="KW-0830">Ubiquinone</keyword>
<name>A0A2P2K0R3_RHIMU</name>
<accession>A0A2P2K0R3</accession>
<organism evidence="1">
    <name type="scientific">Rhizophora mucronata</name>
    <name type="common">Asiatic mangrove</name>
    <dbReference type="NCBI Taxonomy" id="61149"/>
    <lineage>
        <taxon>Eukaryota</taxon>
        <taxon>Viridiplantae</taxon>
        <taxon>Streptophyta</taxon>
        <taxon>Embryophyta</taxon>
        <taxon>Tracheophyta</taxon>
        <taxon>Spermatophyta</taxon>
        <taxon>Magnoliopsida</taxon>
        <taxon>eudicotyledons</taxon>
        <taxon>Gunneridae</taxon>
        <taxon>Pentapetalae</taxon>
        <taxon>rosids</taxon>
        <taxon>fabids</taxon>
        <taxon>Malpighiales</taxon>
        <taxon>Rhizophoraceae</taxon>
        <taxon>Rhizophora</taxon>
    </lineage>
</organism>
<dbReference type="AlphaFoldDB" id="A0A2P2K0R3"/>
<protein>
    <submittedName>
        <fullName evidence="1">NADH dehydrogenase ubiquinone 1 alpha subcomplex subunit 2</fullName>
    </submittedName>
</protein>
<evidence type="ECO:0000313" key="1">
    <source>
        <dbReference type="EMBL" id="MBW99322.1"/>
    </source>
</evidence>
<sequence>MSHFYFSSLPSYTQPLHTKHPIPVHIGCKYLCSSSLEHEPHGPQPFLRNSFIDFPEGAIPKEE</sequence>